<accession>A0AAU6Q5E2</accession>
<dbReference type="InterPro" id="IPR014995">
    <property type="entry name" value="DUF1844"/>
</dbReference>
<name>A0AAU6Q5E2_9DEIO</name>
<protein>
    <submittedName>
        <fullName evidence="1">DUF1844 domain-containing protein</fullName>
    </submittedName>
</protein>
<gene>
    <name evidence="1" type="ORF">WDJ50_05505</name>
</gene>
<proteinExistence type="predicted"/>
<sequence>MAHPEFVGLVNSLQATAEAALGDLNAATASAARDGLLTEQRARQTAERSLGLLLMLAEKTRGNLDLTEAELLSGAVASLRERLAQA</sequence>
<dbReference type="Pfam" id="PF08899">
    <property type="entry name" value="DUF1844"/>
    <property type="match status" value="1"/>
</dbReference>
<evidence type="ECO:0000313" key="1">
    <source>
        <dbReference type="EMBL" id="WYF45575.1"/>
    </source>
</evidence>
<reference evidence="1" key="1">
    <citation type="submission" date="2024-03" db="EMBL/GenBank/DDBJ databases">
        <title>Deinococcus weizhi sp. nov., isolated from human skin.</title>
        <authorList>
            <person name="Wei Z."/>
            <person name="Tian F."/>
            <person name="Yang C."/>
            <person name="Xin L.T."/>
            <person name="Wen Z.J."/>
            <person name="Lan K.C."/>
            <person name="Yu L."/>
            <person name="Zhe W."/>
            <person name="Dan F.D."/>
            <person name="Jun W."/>
            <person name="Rui Z."/>
            <person name="Yong X.J."/>
            <person name="Ting Y."/>
            <person name="Wei X."/>
            <person name="Xu Z.G."/>
            <person name="Xin Z."/>
            <person name="Dong F.G."/>
            <person name="Ni X.M."/>
            <person name="Zheng M.G."/>
            <person name="Chun Y."/>
            <person name="Qian W.X."/>
        </authorList>
    </citation>
    <scope>NUCLEOTIDE SEQUENCE</scope>
    <source>
        <strain evidence="1">VB142</strain>
    </source>
</reference>
<dbReference type="RefSeq" id="WP_303100882.1">
    <property type="nucleotide sequence ID" value="NZ_CP149782.1"/>
</dbReference>
<organism evidence="1">
    <name type="scientific">Deinococcus sp. VB142</name>
    <dbReference type="NCBI Taxonomy" id="3112952"/>
    <lineage>
        <taxon>Bacteria</taxon>
        <taxon>Thermotogati</taxon>
        <taxon>Deinococcota</taxon>
        <taxon>Deinococci</taxon>
        <taxon>Deinococcales</taxon>
        <taxon>Deinococcaceae</taxon>
        <taxon>Deinococcus</taxon>
    </lineage>
</organism>
<dbReference type="EMBL" id="CP149782">
    <property type="protein sequence ID" value="WYF45575.1"/>
    <property type="molecule type" value="Genomic_DNA"/>
</dbReference>
<dbReference type="AlphaFoldDB" id="A0AAU6Q5E2"/>